<dbReference type="EMBL" id="JWZX01003227">
    <property type="protein sequence ID" value="KOO23027.1"/>
    <property type="molecule type" value="Genomic_DNA"/>
</dbReference>
<keyword evidence="2" id="KW-1185">Reference proteome</keyword>
<proteinExistence type="predicted"/>
<sequence>MGGRIAMRAAALDAASSEPVLRAVVIEDMDLIERYAPSKTVEDRAALERFASPGGRRFASWEEARAALLPWYDRDEERINSWRNTRVRPIPGGTEVHSDINPAAQRLARERVLASSDGSMAWDELAAHGDSLPFALHVLYADKGERGTVVQIEGRGGINDMKARCPAAQFTFFPGAGHSIHRTDQEAFDKQLREIIKTAAQRD</sequence>
<protein>
    <submittedName>
        <fullName evidence="1">Uncharacterized protein</fullName>
    </submittedName>
</protein>
<dbReference type="OrthoDB" id="194865at2759"/>
<evidence type="ECO:0000313" key="2">
    <source>
        <dbReference type="Proteomes" id="UP000037460"/>
    </source>
</evidence>
<comment type="caution">
    <text evidence="1">The sequence shown here is derived from an EMBL/GenBank/DDBJ whole genome shotgun (WGS) entry which is preliminary data.</text>
</comment>
<reference evidence="2" key="1">
    <citation type="journal article" date="2015" name="PLoS Genet.">
        <title>Genome Sequence and Transcriptome Analyses of Chrysochromulina tobin: Metabolic Tools for Enhanced Algal Fitness in the Prominent Order Prymnesiales (Haptophyceae).</title>
        <authorList>
            <person name="Hovde B.T."/>
            <person name="Deodato C.R."/>
            <person name="Hunsperger H.M."/>
            <person name="Ryken S.A."/>
            <person name="Yost W."/>
            <person name="Jha R.K."/>
            <person name="Patterson J."/>
            <person name="Monnat R.J. Jr."/>
            <person name="Barlow S.B."/>
            <person name="Starkenburg S.R."/>
            <person name="Cattolico R.A."/>
        </authorList>
    </citation>
    <scope>NUCLEOTIDE SEQUENCE</scope>
    <source>
        <strain evidence="2">CCMP291</strain>
    </source>
</reference>
<evidence type="ECO:0000313" key="1">
    <source>
        <dbReference type="EMBL" id="KOO23027.1"/>
    </source>
</evidence>
<dbReference type="AlphaFoldDB" id="A0A0M0J9L7"/>
<organism evidence="1 2">
    <name type="scientific">Chrysochromulina tobinii</name>
    <dbReference type="NCBI Taxonomy" id="1460289"/>
    <lineage>
        <taxon>Eukaryota</taxon>
        <taxon>Haptista</taxon>
        <taxon>Haptophyta</taxon>
        <taxon>Prymnesiophyceae</taxon>
        <taxon>Prymnesiales</taxon>
        <taxon>Chrysochromulinaceae</taxon>
        <taxon>Chrysochromulina</taxon>
    </lineage>
</organism>
<accession>A0A0M0J9L7</accession>
<dbReference type="Proteomes" id="UP000037460">
    <property type="component" value="Unassembled WGS sequence"/>
</dbReference>
<dbReference type="Gene3D" id="3.40.50.1820">
    <property type="entry name" value="alpha/beta hydrolase"/>
    <property type="match status" value="1"/>
</dbReference>
<dbReference type="SUPFAM" id="SSF53474">
    <property type="entry name" value="alpha/beta-Hydrolases"/>
    <property type="match status" value="1"/>
</dbReference>
<name>A0A0M0J9L7_9EUKA</name>
<dbReference type="InterPro" id="IPR029058">
    <property type="entry name" value="AB_hydrolase_fold"/>
</dbReference>
<gene>
    <name evidence="1" type="ORF">Ctob_001030</name>
</gene>